<dbReference type="AlphaFoldDB" id="A0AAD4ET50"/>
<dbReference type="InterPro" id="IPR050300">
    <property type="entry name" value="GDXG_lipolytic_enzyme"/>
</dbReference>
<accession>A0AAD4ET50</accession>
<dbReference type="GO" id="GO:0016787">
    <property type="term" value="F:hydrolase activity"/>
    <property type="evidence" value="ECO:0007669"/>
    <property type="project" value="UniProtKB-KW"/>
</dbReference>
<dbReference type="PANTHER" id="PTHR48081">
    <property type="entry name" value="AB HYDROLASE SUPERFAMILY PROTEIN C4A8.06C"/>
    <property type="match status" value="1"/>
</dbReference>
<dbReference type="Gene3D" id="3.40.50.1820">
    <property type="entry name" value="alpha/beta hydrolase"/>
    <property type="match status" value="1"/>
</dbReference>
<dbReference type="Pfam" id="PF07859">
    <property type="entry name" value="Abhydrolase_3"/>
    <property type="match status" value="1"/>
</dbReference>
<evidence type="ECO:0000313" key="5">
    <source>
        <dbReference type="Proteomes" id="UP001197093"/>
    </source>
</evidence>
<dbReference type="PANTHER" id="PTHR48081:SF8">
    <property type="entry name" value="ALPHA_BETA HYDROLASE FOLD-3 DOMAIN-CONTAINING PROTEIN-RELATED"/>
    <property type="match status" value="1"/>
</dbReference>
<sequence length="347" mass="37903">MDSSAYPIFFPSHHDLTSPALLPTLFTIHGGAFTVGSPADDDVWNRTFADSYTILVVALNYSKAPWAAFPTPLLDTEALYHAVLNDESLPIDRMRVALAGSDAGANLALALAQLPSVKTGVDPNPSPQAQQQPPRSSPPPTAVISITGILDFTTPLPQKLAARPYKRSLRGPRGWGPALDWMARLLPSSAWSYIPYGHDASDPLLSPLYAARADLPPHVFVVAAELDCLAMESWRAACRWAGKRVMPGVGERVGRDGVAVWRGCLDDGRGEDAERFAWCERGGEGEGGSTRWLLVPDVVHGFDSAGWRNKYLWGDEIARMDAEMKTIAYQREVAEWLWGVVWRGEGV</sequence>
<feature type="domain" description="Alpha/beta hydrolase fold-3" evidence="3">
    <location>
        <begin position="26"/>
        <end position="242"/>
    </location>
</feature>
<dbReference type="InterPro" id="IPR013094">
    <property type="entry name" value="AB_hydrolase_3"/>
</dbReference>
<keyword evidence="5" id="KW-1185">Reference proteome</keyword>
<organism evidence="4 5">
    <name type="scientific">Staphylotrichum longicolle</name>
    <dbReference type="NCBI Taxonomy" id="669026"/>
    <lineage>
        <taxon>Eukaryota</taxon>
        <taxon>Fungi</taxon>
        <taxon>Dikarya</taxon>
        <taxon>Ascomycota</taxon>
        <taxon>Pezizomycotina</taxon>
        <taxon>Sordariomycetes</taxon>
        <taxon>Sordariomycetidae</taxon>
        <taxon>Sordariales</taxon>
        <taxon>Chaetomiaceae</taxon>
        <taxon>Staphylotrichum</taxon>
    </lineage>
</organism>
<gene>
    <name evidence="4" type="ORF">NEMBOFW57_006691</name>
</gene>
<comment type="caution">
    <text evidence="4">The sequence shown here is derived from an EMBL/GenBank/DDBJ whole genome shotgun (WGS) entry which is preliminary data.</text>
</comment>
<dbReference type="EMBL" id="JAHCVI010000003">
    <property type="protein sequence ID" value="KAG7287186.1"/>
    <property type="molecule type" value="Genomic_DNA"/>
</dbReference>
<name>A0AAD4ET50_9PEZI</name>
<dbReference type="InterPro" id="IPR029058">
    <property type="entry name" value="AB_hydrolase_fold"/>
</dbReference>
<evidence type="ECO:0000259" key="3">
    <source>
        <dbReference type="Pfam" id="PF07859"/>
    </source>
</evidence>
<feature type="region of interest" description="Disordered" evidence="2">
    <location>
        <begin position="118"/>
        <end position="140"/>
    </location>
</feature>
<keyword evidence="1" id="KW-0378">Hydrolase</keyword>
<protein>
    <recommendedName>
        <fullName evidence="3">Alpha/beta hydrolase fold-3 domain-containing protein</fullName>
    </recommendedName>
</protein>
<dbReference type="SUPFAM" id="SSF53474">
    <property type="entry name" value="alpha/beta-Hydrolases"/>
    <property type="match status" value="1"/>
</dbReference>
<evidence type="ECO:0000256" key="1">
    <source>
        <dbReference type="ARBA" id="ARBA00022801"/>
    </source>
</evidence>
<dbReference type="Proteomes" id="UP001197093">
    <property type="component" value="Unassembled WGS sequence"/>
</dbReference>
<evidence type="ECO:0000256" key="2">
    <source>
        <dbReference type="SAM" id="MobiDB-lite"/>
    </source>
</evidence>
<evidence type="ECO:0000313" key="4">
    <source>
        <dbReference type="EMBL" id="KAG7287186.1"/>
    </source>
</evidence>
<proteinExistence type="predicted"/>
<reference evidence="4" key="1">
    <citation type="submission" date="2023-02" db="EMBL/GenBank/DDBJ databases">
        <authorList>
            <person name="Palmer J.M."/>
        </authorList>
    </citation>
    <scope>NUCLEOTIDE SEQUENCE</scope>
    <source>
        <strain evidence="4">FW57</strain>
    </source>
</reference>